<dbReference type="SMART" id="SM00415">
    <property type="entry name" value="HSF"/>
    <property type="match status" value="1"/>
</dbReference>
<feature type="region of interest" description="Disordered" evidence="10">
    <location>
        <begin position="163"/>
        <end position="197"/>
    </location>
</feature>
<evidence type="ECO:0000256" key="8">
    <source>
        <dbReference type="ARBA" id="ARBA00023242"/>
    </source>
</evidence>
<keyword evidence="5" id="KW-0346">Stress response</keyword>
<evidence type="ECO:0000256" key="4">
    <source>
        <dbReference type="ARBA" id="ARBA00023015"/>
    </source>
</evidence>
<reference evidence="12 13" key="1">
    <citation type="journal article" date="2024" name="Nat. Commun.">
        <title>Phylogenomics reveals the evolutionary origins of lichenization in chlorophyte algae.</title>
        <authorList>
            <person name="Puginier C."/>
            <person name="Libourel C."/>
            <person name="Otte J."/>
            <person name="Skaloud P."/>
            <person name="Haon M."/>
            <person name="Grisel S."/>
            <person name="Petersen M."/>
            <person name="Berrin J.G."/>
            <person name="Delaux P.M."/>
            <person name="Dal Grande F."/>
            <person name="Keller J."/>
        </authorList>
    </citation>
    <scope>NUCLEOTIDE SEQUENCE [LARGE SCALE GENOMIC DNA]</scope>
    <source>
        <strain evidence="12 13">SAG 2043</strain>
    </source>
</reference>
<dbReference type="GO" id="GO:0043565">
    <property type="term" value="F:sequence-specific DNA binding"/>
    <property type="evidence" value="ECO:0007669"/>
    <property type="project" value="InterPro"/>
</dbReference>
<dbReference type="PANTHER" id="PTHR10015">
    <property type="entry name" value="HEAT SHOCK TRANSCRIPTION FACTOR"/>
    <property type="match status" value="1"/>
</dbReference>
<dbReference type="PRINTS" id="PR00056">
    <property type="entry name" value="HSFDOMAIN"/>
</dbReference>
<dbReference type="SUPFAM" id="SSF46785">
    <property type="entry name" value="Winged helix' DNA-binding domain"/>
    <property type="match status" value="1"/>
</dbReference>
<evidence type="ECO:0000259" key="11">
    <source>
        <dbReference type="PROSITE" id="PS00434"/>
    </source>
</evidence>
<organism evidence="12 13">
    <name type="scientific">[Myrmecia] bisecta</name>
    <dbReference type="NCBI Taxonomy" id="41462"/>
    <lineage>
        <taxon>Eukaryota</taxon>
        <taxon>Viridiplantae</taxon>
        <taxon>Chlorophyta</taxon>
        <taxon>core chlorophytes</taxon>
        <taxon>Trebouxiophyceae</taxon>
        <taxon>Trebouxiales</taxon>
        <taxon>Trebouxiaceae</taxon>
        <taxon>Myrmecia</taxon>
    </lineage>
</organism>
<comment type="caution">
    <text evidence="12">The sequence shown here is derived from an EMBL/GenBank/DDBJ whole genome shotgun (WGS) entry which is preliminary data.</text>
</comment>
<evidence type="ECO:0000313" key="13">
    <source>
        <dbReference type="Proteomes" id="UP001489004"/>
    </source>
</evidence>
<keyword evidence="3" id="KW-0597">Phosphoprotein</keyword>
<dbReference type="Gene3D" id="1.10.10.10">
    <property type="entry name" value="Winged helix-like DNA-binding domain superfamily/Winged helix DNA-binding domain"/>
    <property type="match status" value="1"/>
</dbReference>
<accession>A0AAW1Q521</accession>
<keyword evidence="8" id="KW-0539">Nucleus</keyword>
<dbReference type="GO" id="GO:0003700">
    <property type="term" value="F:DNA-binding transcription factor activity"/>
    <property type="evidence" value="ECO:0007669"/>
    <property type="project" value="InterPro"/>
</dbReference>
<dbReference type="InterPro" id="IPR036388">
    <property type="entry name" value="WH-like_DNA-bd_sf"/>
</dbReference>
<evidence type="ECO:0000256" key="3">
    <source>
        <dbReference type="ARBA" id="ARBA00022553"/>
    </source>
</evidence>
<keyword evidence="13" id="KW-1185">Reference proteome</keyword>
<evidence type="ECO:0000256" key="1">
    <source>
        <dbReference type="ARBA" id="ARBA00004123"/>
    </source>
</evidence>
<evidence type="ECO:0000256" key="5">
    <source>
        <dbReference type="ARBA" id="ARBA00023016"/>
    </source>
</evidence>
<comment type="similarity">
    <text evidence="9">Belongs to the HSF family.</text>
</comment>
<evidence type="ECO:0000256" key="9">
    <source>
        <dbReference type="RuleBase" id="RU004020"/>
    </source>
</evidence>
<feature type="domain" description="HSF-type DNA-binding" evidence="11">
    <location>
        <begin position="54"/>
        <end position="78"/>
    </location>
</feature>
<dbReference type="Proteomes" id="UP001489004">
    <property type="component" value="Unassembled WGS sequence"/>
</dbReference>
<keyword evidence="4" id="KW-0805">Transcription regulation</keyword>
<name>A0AAW1Q521_9CHLO</name>
<keyword evidence="6" id="KW-0238">DNA-binding</keyword>
<keyword evidence="7" id="KW-0804">Transcription</keyword>
<dbReference type="InterPro" id="IPR036390">
    <property type="entry name" value="WH_DNA-bd_sf"/>
</dbReference>
<proteinExistence type="inferred from homology"/>
<evidence type="ECO:0000256" key="2">
    <source>
        <dbReference type="ARBA" id="ARBA00011233"/>
    </source>
</evidence>
<sequence length="322" mass="35341">MGRTAESSLTPPPPFLNKTYELLQEKGNESLISWSPDGHSFVVWKPAEFARDLLPRHFKHNNFSSFVRQLNTYGFRKVDPDRWEFANECFICGRKDLLREIQRRKPTAGQAATHAHAHSNTALAAIPGAAIEVGQFGGLTDEVEGLKRDKNILMLELVRLRQQQQASEAENDMKGRKKRRATRSGPSSDVEADAQNSGQQLVQYQAGGADFSQPFLQLLQREGHATAPGTTGSDVAFGEPGMDDESAWEDGISRVDSAFGGLNIHTVPSSVTIKEHSSDLARSPFLDTAAQQGELRSTGTAPMDKPVAMMSLDDIQSPAHTE</sequence>
<comment type="subunit">
    <text evidence="2">Homotrimer.</text>
</comment>
<dbReference type="AlphaFoldDB" id="A0AAW1Q521"/>
<dbReference type="PANTHER" id="PTHR10015:SF427">
    <property type="entry name" value="HEAT SHOCK FACTOR PROTEIN"/>
    <property type="match status" value="1"/>
</dbReference>
<dbReference type="InterPro" id="IPR000232">
    <property type="entry name" value="HSF_DNA-bd"/>
</dbReference>
<evidence type="ECO:0000256" key="7">
    <source>
        <dbReference type="ARBA" id="ARBA00023163"/>
    </source>
</evidence>
<comment type="subcellular location">
    <subcellularLocation>
        <location evidence="1">Nucleus</location>
    </subcellularLocation>
</comment>
<evidence type="ECO:0000313" key="12">
    <source>
        <dbReference type="EMBL" id="KAK9816951.1"/>
    </source>
</evidence>
<dbReference type="EMBL" id="JALJOR010000005">
    <property type="protein sequence ID" value="KAK9816951.1"/>
    <property type="molecule type" value="Genomic_DNA"/>
</dbReference>
<dbReference type="Pfam" id="PF00447">
    <property type="entry name" value="HSF_DNA-bind"/>
    <property type="match status" value="1"/>
</dbReference>
<protein>
    <recommendedName>
        <fullName evidence="11">HSF-type DNA-binding domain-containing protein</fullName>
    </recommendedName>
</protein>
<dbReference type="FunFam" id="1.10.10.10:FF:000037">
    <property type="entry name" value="Heat stress transcription factor B-4"/>
    <property type="match status" value="1"/>
</dbReference>
<dbReference type="PROSITE" id="PS00434">
    <property type="entry name" value="HSF_DOMAIN"/>
    <property type="match status" value="1"/>
</dbReference>
<evidence type="ECO:0000256" key="6">
    <source>
        <dbReference type="ARBA" id="ARBA00023125"/>
    </source>
</evidence>
<evidence type="ECO:0000256" key="10">
    <source>
        <dbReference type="SAM" id="MobiDB-lite"/>
    </source>
</evidence>
<dbReference type="GO" id="GO:0005634">
    <property type="term" value="C:nucleus"/>
    <property type="evidence" value="ECO:0007669"/>
    <property type="project" value="UniProtKB-SubCell"/>
</dbReference>
<gene>
    <name evidence="12" type="ORF">WJX72_007344</name>
</gene>